<comment type="cofactor">
    <cofactor evidence="12">
        <name>Mn(2+)</name>
        <dbReference type="ChEBI" id="CHEBI:29035"/>
    </cofactor>
</comment>
<evidence type="ECO:0000256" key="4">
    <source>
        <dbReference type="ARBA" id="ARBA00018198"/>
    </source>
</evidence>
<dbReference type="FunFam" id="3.20.20.70:FF:000010">
    <property type="entry name" value="2-isopropylmalate synthase"/>
    <property type="match status" value="1"/>
</dbReference>
<keyword evidence="7 12" id="KW-0808">Transferase</keyword>
<dbReference type="FunFam" id="3.30.160.270:FF:000003">
    <property type="entry name" value="2-isopropylmalate synthase"/>
    <property type="match status" value="1"/>
</dbReference>
<dbReference type="FunFam" id="1.10.238.260:FF:000001">
    <property type="entry name" value="2-isopropylmalate synthase"/>
    <property type="match status" value="1"/>
</dbReference>
<dbReference type="CDD" id="cd07940">
    <property type="entry name" value="DRE_TIM_IPMS"/>
    <property type="match status" value="1"/>
</dbReference>
<evidence type="ECO:0000256" key="1">
    <source>
        <dbReference type="ARBA" id="ARBA00004689"/>
    </source>
</evidence>
<dbReference type="GO" id="GO:0005829">
    <property type="term" value="C:cytosol"/>
    <property type="evidence" value="ECO:0007669"/>
    <property type="project" value="TreeGrafter"/>
</dbReference>
<protein>
    <recommendedName>
        <fullName evidence="4 12">2-isopropylmalate synthase</fullName>
        <ecNumber evidence="3 12">2.3.3.13</ecNumber>
    </recommendedName>
    <alternativeName>
        <fullName evidence="11 12">Alpha-IPM synthase</fullName>
    </alternativeName>
    <alternativeName>
        <fullName evidence="12">Alpha-isopropylmalate synthase</fullName>
    </alternativeName>
</protein>
<keyword evidence="14" id="KW-0012">Acyltransferase</keyword>
<gene>
    <name evidence="12" type="primary">leuA</name>
    <name evidence="14" type="ORF">JKG68_03910</name>
</gene>
<dbReference type="InterPro" id="IPR013785">
    <property type="entry name" value="Aldolase_TIM"/>
</dbReference>
<dbReference type="InterPro" id="IPR000891">
    <property type="entry name" value="PYR_CT"/>
</dbReference>
<feature type="binding site" evidence="12">
    <location>
        <position position="22"/>
    </location>
    <ligand>
        <name>Mn(2+)</name>
        <dbReference type="ChEBI" id="CHEBI:29035"/>
    </ligand>
</feature>
<dbReference type="Gene3D" id="3.30.160.270">
    <property type="match status" value="1"/>
</dbReference>
<dbReference type="InterPro" id="IPR005671">
    <property type="entry name" value="LeuA_bact_synth"/>
</dbReference>
<dbReference type="NCBIfam" id="TIGR00973">
    <property type="entry name" value="leuA_bact"/>
    <property type="match status" value="1"/>
</dbReference>
<dbReference type="InterPro" id="IPR036230">
    <property type="entry name" value="LeuA_allosteric_dom_sf"/>
</dbReference>
<keyword evidence="9 12" id="KW-0464">Manganese</keyword>
<dbReference type="InterPro" id="IPR002034">
    <property type="entry name" value="AIPM/Hcit_synth_CS"/>
</dbReference>
<keyword evidence="10 12" id="KW-0100">Branched-chain amino acid biosynthesis</keyword>
<comment type="subunit">
    <text evidence="12">Homodimer.</text>
</comment>
<feature type="binding site" evidence="12">
    <location>
        <position position="212"/>
    </location>
    <ligand>
        <name>Mn(2+)</name>
        <dbReference type="ChEBI" id="CHEBI:29035"/>
    </ligand>
</feature>
<dbReference type="Pfam" id="PF00682">
    <property type="entry name" value="HMGL-like"/>
    <property type="match status" value="1"/>
</dbReference>
<dbReference type="InterPro" id="IPR054691">
    <property type="entry name" value="LeuA/HCS_post-cat"/>
</dbReference>
<dbReference type="GO" id="GO:0009098">
    <property type="term" value="P:L-leucine biosynthetic process"/>
    <property type="evidence" value="ECO:0007669"/>
    <property type="project" value="UniProtKB-UniRule"/>
</dbReference>
<keyword evidence="12" id="KW-0963">Cytoplasm</keyword>
<dbReference type="PROSITE" id="PS00816">
    <property type="entry name" value="AIPM_HOMOCIT_SYNTH_2"/>
    <property type="match status" value="1"/>
</dbReference>
<dbReference type="EC" id="2.3.3.13" evidence="3 12"/>
<evidence type="ECO:0000256" key="9">
    <source>
        <dbReference type="ARBA" id="ARBA00023211"/>
    </source>
</evidence>
<dbReference type="PROSITE" id="PS00815">
    <property type="entry name" value="AIPM_HOMOCIT_SYNTH_1"/>
    <property type="match status" value="1"/>
</dbReference>
<evidence type="ECO:0000256" key="10">
    <source>
        <dbReference type="ARBA" id="ARBA00023304"/>
    </source>
</evidence>
<comment type="catalytic activity">
    <reaction evidence="12">
        <text>3-methyl-2-oxobutanoate + acetyl-CoA + H2O = (2S)-2-isopropylmalate + CoA + H(+)</text>
        <dbReference type="Rhea" id="RHEA:21524"/>
        <dbReference type="ChEBI" id="CHEBI:1178"/>
        <dbReference type="ChEBI" id="CHEBI:11851"/>
        <dbReference type="ChEBI" id="CHEBI:15377"/>
        <dbReference type="ChEBI" id="CHEBI:15378"/>
        <dbReference type="ChEBI" id="CHEBI:57287"/>
        <dbReference type="ChEBI" id="CHEBI:57288"/>
        <dbReference type="EC" id="2.3.3.13"/>
    </reaction>
</comment>
<dbReference type="PANTHER" id="PTHR10277">
    <property type="entry name" value="HOMOCITRATE SYNTHASE-RELATED"/>
    <property type="match status" value="1"/>
</dbReference>
<dbReference type="Pfam" id="PF08502">
    <property type="entry name" value="LeuA_dimer"/>
    <property type="match status" value="1"/>
</dbReference>
<dbReference type="Pfam" id="PF22617">
    <property type="entry name" value="HCS_D2"/>
    <property type="match status" value="1"/>
</dbReference>
<feature type="binding site" evidence="12">
    <location>
        <position position="246"/>
    </location>
    <ligand>
        <name>Mn(2+)</name>
        <dbReference type="ChEBI" id="CHEBI:29035"/>
    </ligand>
</feature>
<dbReference type="GO" id="GO:0003985">
    <property type="term" value="F:acetyl-CoA C-acetyltransferase activity"/>
    <property type="evidence" value="ECO:0007669"/>
    <property type="project" value="UniProtKB-UniRule"/>
</dbReference>
<reference evidence="14" key="1">
    <citation type="submission" date="2021-01" db="EMBL/GenBank/DDBJ databases">
        <title>Microvirga sp.</title>
        <authorList>
            <person name="Kim M.K."/>
        </authorList>
    </citation>
    <scope>NUCLEOTIDE SEQUENCE</scope>
    <source>
        <strain evidence="14">5420S-16</strain>
    </source>
</reference>
<evidence type="ECO:0000313" key="15">
    <source>
        <dbReference type="Proteomes" id="UP000605848"/>
    </source>
</evidence>
<dbReference type="Gene3D" id="1.10.238.260">
    <property type="match status" value="1"/>
</dbReference>
<dbReference type="EMBL" id="JAEQMY010000004">
    <property type="protein sequence ID" value="MBL0403102.1"/>
    <property type="molecule type" value="Genomic_DNA"/>
</dbReference>
<evidence type="ECO:0000256" key="6">
    <source>
        <dbReference type="ARBA" id="ARBA00022605"/>
    </source>
</evidence>
<comment type="similarity">
    <text evidence="2 12">Belongs to the alpha-IPM synthase/homocitrate synthase family. LeuA type 1 subfamily.</text>
</comment>
<sequence>MTASVSGAAKDRVLIFDTTLRDGEQCPGATMTLEEKLDVAELLDTMGVDIIEAGFPIASNGDFEAVSLIASRVKRATVAGLARAISADIARAGEAVRGAARPRIHTFVSTSPIHLAHQMRKSEEEVLEIITATVTQARNLVEDIEWSAMDATRTPIDYLCRCVEAAIKAGATTINLPDTVGYATPDEYRAMFRAVRERVPNADKAIFSAHCHNDLGLAVANSLAALEGGARQIECTLNGIGERAGNAALEEIVMAIRTRGDILPYETGVETTMLMRASKLASAATSFPVQYNKAIVGRNAFAHESGIHQDGMLKNAQTYEIMTPESVGVSKTSLVMGKHSGRAAFRNKLEELGYSLSDNQFQDAFERFKELADRKKHVYDEDIEALVDQNIATAHDRIRLVSLSIVAGTRGPQRATMKLQVDDKVVIEEQEGNGPVDATFNAIKALVPHDAVLELYQVHAVTEGTDAQAEVSVRLSADDRSVTSRAADPDTLVASAQAYLGALNKLLSRGARLHAQHAAE</sequence>
<dbReference type="PANTHER" id="PTHR10277:SF9">
    <property type="entry name" value="2-ISOPROPYLMALATE SYNTHASE 1, CHLOROPLASTIC-RELATED"/>
    <property type="match status" value="1"/>
</dbReference>
<dbReference type="InterPro" id="IPR013709">
    <property type="entry name" value="2-isopropylmalate_synth_dimer"/>
</dbReference>
<evidence type="ECO:0000259" key="13">
    <source>
        <dbReference type="PROSITE" id="PS50991"/>
    </source>
</evidence>
<dbReference type="InterPro" id="IPR050073">
    <property type="entry name" value="2-IPM_HCS-like"/>
</dbReference>
<keyword evidence="5 12" id="KW-0432">Leucine biosynthesis</keyword>
<evidence type="ECO:0000256" key="8">
    <source>
        <dbReference type="ARBA" id="ARBA00022723"/>
    </source>
</evidence>
<keyword evidence="6 12" id="KW-0028">Amino-acid biosynthesis</keyword>
<keyword evidence="15" id="KW-1185">Reference proteome</keyword>
<feature type="region of interest" description="Regulatory domain" evidence="12">
    <location>
        <begin position="399"/>
        <end position="520"/>
    </location>
</feature>
<dbReference type="SUPFAM" id="SSF51569">
    <property type="entry name" value="Aldolase"/>
    <property type="match status" value="1"/>
</dbReference>
<proteinExistence type="inferred from homology"/>
<dbReference type="AlphaFoldDB" id="A0A936Z743"/>
<feature type="binding site" evidence="12">
    <location>
        <position position="210"/>
    </location>
    <ligand>
        <name>Mn(2+)</name>
        <dbReference type="ChEBI" id="CHEBI:29035"/>
    </ligand>
</feature>
<dbReference type="Gene3D" id="3.20.20.70">
    <property type="entry name" value="Aldolase class I"/>
    <property type="match status" value="1"/>
</dbReference>
<name>A0A936Z743_9HYPH</name>
<accession>A0A936Z743</accession>
<dbReference type="PROSITE" id="PS50991">
    <property type="entry name" value="PYR_CT"/>
    <property type="match status" value="1"/>
</dbReference>
<evidence type="ECO:0000256" key="7">
    <source>
        <dbReference type="ARBA" id="ARBA00022679"/>
    </source>
</evidence>
<dbReference type="GO" id="GO:0030145">
    <property type="term" value="F:manganese ion binding"/>
    <property type="evidence" value="ECO:0007669"/>
    <property type="project" value="UniProtKB-UniRule"/>
</dbReference>
<comment type="pathway">
    <text evidence="1 12">Amino-acid biosynthesis; L-leucine biosynthesis; L-leucine from 3-methyl-2-oxobutanoate: step 1/4.</text>
</comment>
<evidence type="ECO:0000256" key="11">
    <source>
        <dbReference type="ARBA" id="ARBA00029993"/>
    </source>
</evidence>
<evidence type="ECO:0000256" key="3">
    <source>
        <dbReference type="ARBA" id="ARBA00012973"/>
    </source>
</evidence>
<feature type="domain" description="Pyruvate carboxyltransferase" evidence="13">
    <location>
        <begin position="13"/>
        <end position="275"/>
    </location>
</feature>
<keyword evidence="8 12" id="KW-0479">Metal-binding</keyword>
<evidence type="ECO:0000313" key="14">
    <source>
        <dbReference type="EMBL" id="MBL0403102.1"/>
    </source>
</evidence>
<dbReference type="SUPFAM" id="SSF110921">
    <property type="entry name" value="2-isopropylmalate synthase LeuA, allosteric (dimerisation) domain"/>
    <property type="match status" value="1"/>
</dbReference>
<dbReference type="NCBIfam" id="NF002087">
    <property type="entry name" value="PRK00915.1-4"/>
    <property type="match status" value="1"/>
</dbReference>
<comment type="caution">
    <text evidence="14">The sequence shown here is derived from an EMBL/GenBank/DDBJ whole genome shotgun (WGS) entry which is preliminary data.</text>
</comment>
<dbReference type="SMART" id="SM00917">
    <property type="entry name" value="LeuA_dimer"/>
    <property type="match status" value="1"/>
</dbReference>
<comment type="function">
    <text evidence="12">Catalyzes the condensation of the acetyl group of acetyl-CoA with 3-methyl-2-oxobutanoate (2-ketoisovalerate) to form 3-carboxy-3-hydroxy-4-methylpentanoate (2-isopropylmalate).</text>
</comment>
<evidence type="ECO:0000256" key="12">
    <source>
        <dbReference type="HAMAP-Rule" id="MF_01025"/>
    </source>
</evidence>
<dbReference type="Proteomes" id="UP000605848">
    <property type="component" value="Unassembled WGS sequence"/>
</dbReference>
<dbReference type="NCBIfam" id="NF002086">
    <property type="entry name" value="PRK00915.1-3"/>
    <property type="match status" value="1"/>
</dbReference>
<evidence type="ECO:0000256" key="5">
    <source>
        <dbReference type="ARBA" id="ARBA00022430"/>
    </source>
</evidence>
<evidence type="ECO:0000256" key="2">
    <source>
        <dbReference type="ARBA" id="ARBA00009396"/>
    </source>
</evidence>
<dbReference type="HAMAP" id="MF_01025">
    <property type="entry name" value="LeuA_type1"/>
    <property type="match status" value="1"/>
</dbReference>
<organism evidence="14 15">
    <name type="scientific">Microvirga aerilata</name>
    <dbReference type="NCBI Taxonomy" id="670292"/>
    <lineage>
        <taxon>Bacteria</taxon>
        <taxon>Pseudomonadati</taxon>
        <taxon>Pseudomonadota</taxon>
        <taxon>Alphaproteobacteria</taxon>
        <taxon>Hyphomicrobiales</taxon>
        <taxon>Methylobacteriaceae</taxon>
        <taxon>Microvirga</taxon>
    </lineage>
</organism>
<dbReference type="RefSeq" id="WP_202056025.1">
    <property type="nucleotide sequence ID" value="NZ_JAEQMY010000004.1"/>
</dbReference>
<dbReference type="GO" id="GO:0003852">
    <property type="term" value="F:2-isopropylmalate synthase activity"/>
    <property type="evidence" value="ECO:0007669"/>
    <property type="project" value="UniProtKB-UniRule"/>
</dbReference>